<evidence type="ECO:0000313" key="1">
    <source>
        <dbReference type="EMBL" id="SVA85484.1"/>
    </source>
</evidence>
<reference evidence="1" key="1">
    <citation type="submission" date="2018-05" db="EMBL/GenBank/DDBJ databases">
        <authorList>
            <person name="Lanie J.A."/>
            <person name="Ng W.-L."/>
            <person name="Kazmierczak K.M."/>
            <person name="Andrzejewski T.M."/>
            <person name="Davidsen T.M."/>
            <person name="Wayne K.J."/>
            <person name="Tettelin H."/>
            <person name="Glass J.I."/>
            <person name="Rusch D."/>
            <person name="Podicherti R."/>
            <person name="Tsui H.-C.T."/>
            <person name="Winkler M.E."/>
        </authorList>
    </citation>
    <scope>NUCLEOTIDE SEQUENCE</scope>
</reference>
<sequence>MNYFATVEQFFLSLKGSGLALSANDYQLIGEWESRNVPVELICRAIETSYSRFGEQSNRRSEKTSLIQIQALVEQEIQEEMNKK</sequence>
<dbReference type="AlphaFoldDB" id="A0A381Z8N7"/>
<protein>
    <submittedName>
        <fullName evidence="1">Uncharacterized protein</fullName>
    </submittedName>
</protein>
<gene>
    <name evidence="1" type="ORF">METZ01_LOCUS138338</name>
</gene>
<name>A0A381Z8N7_9ZZZZ</name>
<accession>A0A381Z8N7</accession>
<dbReference type="EMBL" id="UINC01020333">
    <property type="protein sequence ID" value="SVA85484.1"/>
    <property type="molecule type" value="Genomic_DNA"/>
</dbReference>
<proteinExistence type="predicted"/>
<organism evidence="1">
    <name type="scientific">marine metagenome</name>
    <dbReference type="NCBI Taxonomy" id="408172"/>
    <lineage>
        <taxon>unclassified sequences</taxon>
        <taxon>metagenomes</taxon>
        <taxon>ecological metagenomes</taxon>
    </lineage>
</organism>